<comment type="similarity">
    <text evidence="5">Belongs to the YicC/YloC family.</text>
</comment>
<evidence type="ECO:0000259" key="6">
    <source>
        <dbReference type="Pfam" id="PF03755"/>
    </source>
</evidence>
<proteinExistence type="inferred from homology"/>
<comment type="cofactor">
    <cofactor evidence="1">
        <name>a divalent metal cation</name>
        <dbReference type="ChEBI" id="CHEBI:60240"/>
    </cofactor>
</comment>
<dbReference type="InterPro" id="IPR013551">
    <property type="entry name" value="YicC-like_C"/>
</dbReference>
<dbReference type="AlphaFoldDB" id="A0A7X6ICY8"/>
<dbReference type="PANTHER" id="PTHR30636">
    <property type="entry name" value="UPF0701 PROTEIN YICC"/>
    <property type="match status" value="1"/>
</dbReference>
<dbReference type="EMBL" id="VTOW01000005">
    <property type="protein sequence ID" value="NKE73178.1"/>
    <property type="molecule type" value="Genomic_DNA"/>
</dbReference>
<evidence type="ECO:0000256" key="2">
    <source>
        <dbReference type="ARBA" id="ARBA00022722"/>
    </source>
</evidence>
<dbReference type="PANTHER" id="PTHR30636:SF3">
    <property type="entry name" value="UPF0701 PROTEIN YICC"/>
    <property type="match status" value="1"/>
</dbReference>
<organism evidence="8 9">
    <name type="scientific">Candidatus Manganitrophus noduliformans</name>
    <dbReference type="NCBI Taxonomy" id="2606439"/>
    <lineage>
        <taxon>Bacteria</taxon>
        <taxon>Pseudomonadati</taxon>
        <taxon>Nitrospirota</taxon>
        <taxon>Nitrospiria</taxon>
        <taxon>Candidatus Troglogloeales</taxon>
        <taxon>Candidatus Manganitrophaceae</taxon>
        <taxon>Candidatus Manganitrophus</taxon>
    </lineage>
</organism>
<evidence type="ECO:0000256" key="1">
    <source>
        <dbReference type="ARBA" id="ARBA00001968"/>
    </source>
</evidence>
<evidence type="ECO:0000259" key="7">
    <source>
        <dbReference type="Pfam" id="PF08340"/>
    </source>
</evidence>
<dbReference type="GO" id="GO:0016787">
    <property type="term" value="F:hydrolase activity"/>
    <property type="evidence" value="ECO:0007669"/>
    <property type="project" value="UniProtKB-KW"/>
</dbReference>
<evidence type="ECO:0000313" key="8">
    <source>
        <dbReference type="EMBL" id="NKE73178.1"/>
    </source>
</evidence>
<reference evidence="8 9" key="1">
    <citation type="journal article" date="2020" name="Nature">
        <title>Bacterial chemolithoautotrophy via manganese oxidation.</title>
        <authorList>
            <person name="Yu H."/>
            <person name="Leadbetter J.R."/>
        </authorList>
    </citation>
    <scope>NUCLEOTIDE SEQUENCE [LARGE SCALE GENOMIC DNA]</scope>
    <source>
        <strain evidence="8 9">Mn-1</strain>
    </source>
</reference>
<keyword evidence="3" id="KW-0255">Endonuclease</keyword>
<evidence type="ECO:0000256" key="5">
    <source>
        <dbReference type="ARBA" id="ARBA00035648"/>
    </source>
</evidence>
<accession>A0A7X6ICY8</accession>
<name>A0A7X6ICY8_9BACT</name>
<evidence type="ECO:0000256" key="3">
    <source>
        <dbReference type="ARBA" id="ARBA00022759"/>
    </source>
</evidence>
<sequence>MIRSMTGYGRSEGNYKGRPVAVELRSVNHRYCDVVIRLPKLLAPLEETFKKKVQARFSRGHIELSINFNGSGNAPKQFKLDLESAEAYHRILKKLKTSLHLSGEIDVALMSHFREIITTSEPEEETAPLGRFVDRMVERSMRALEKMRGEEGRALGEDLAGHLDELDRMLGLIKQQEKKAVQAYHERLQKRVSELTQGIAVDPARLAQEVAILVDRSDISEETARLKTHLEQFRKMLQKDEAVGRALEFLLQEMNREVNTIGSKANDVNISLQVVAMKSGLEKIREQVQNIE</sequence>
<dbReference type="InterPro" id="IPR005229">
    <property type="entry name" value="YicC/YloC-like"/>
</dbReference>
<comment type="caution">
    <text evidence="8">The sequence shown here is derived from an EMBL/GenBank/DDBJ whole genome shotgun (WGS) entry which is preliminary data.</text>
</comment>
<keyword evidence="9" id="KW-1185">Reference proteome</keyword>
<feature type="domain" description="Endoribonuclease YicC-like N-terminal" evidence="6">
    <location>
        <begin position="2"/>
        <end position="156"/>
    </location>
</feature>
<dbReference type="RefSeq" id="WP_168063116.1">
    <property type="nucleotide sequence ID" value="NZ_VTOW01000005.1"/>
</dbReference>
<dbReference type="Proteomes" id="UP000534783">
    <property type="component" value="Unassembled WGS sequence"/>
</dbReference>
<gene>
    <name evidence="8" type="ORF">MNODULE_20695</name>
</gene>
<protein>
    <submittedName>
        <fullName evidence="8">YicC family protein</fullName>
    </submittedName>
</protein>
<keyword evidence="4" id="KW-0378">Hydrolase</keyword>
<dbReference type="InterPro" id="IPR013527">
    <property type="entry name" value="YicC-like_N"/>
</dbReference>
<evidence type="ECO:0000256" key="4">
    <source>
        <dbReference type="ARBA" id="ARBA00022801"/>
    </source>
</evidence>
<dbReference type="Pfam" id="PF08340">
    <property type="entry name" value="YicC-like_C"/>
    <property type="match status" value="1"/>
</dbReference>
<dbReference type="GO" id="GO:0004521">
    <property type="term" value="F:RNA endonuclease activity"/>
    <property type="evidence" value="ECO:0007669"/>
    <property type="project" value="InterPro"/>
</dbReference>
<dbReference type="NCBIfam" id="TIGR00255">
    <property type="entry name" value="YicC/YloC family endoribonuclease"/>
    <property type="match status" value="1"/>
</dbReference>
<dbReference type="Pfam" id="PF03755">
    <property type="entry name" value="YicC-like_N"/>
    <property type="match status" value="1"/>
</dbReference>
<keyword evidence="2" id="KW-0540">Nuclease</keyword>
<feature type="domain" description="Endoribonuclease YicC-like C-terminal" evidence="7">
    <location>
        <begin position="173"/>
        <end position="292"/>
    </location>
</feature>
<evidence type="ECO:0000313" key="9">
    <source>
        <dbReference type="Proteomes" id="UP000534783"/>
    </source>
</evidence>